<dbReference type="OrthoDB" id="201362at2759"/>
<comment type="caution">
    <text evidence="5">The sequence shown here is derived from an EMBL/GenBank/DDBJ whole genome shotgun (WGS) entry which is preliminary data.</text>
</comment>
<evidence type="ECO:0000256" key="1">
    <source>
        <dbReference type="ARBA" id="ARBA00005701"/>
    </source>
</evidence>
<evidence type="ECO:0000256" key="2">
    <source>
        <dbReference type="ARBA" id="ARBA00022170"/>
    </source>
</evidence>
<dbReference type="GO" id="GO:0034553">
    <property type="term" value="P:mitochondrial respiratory chain complex II assembly"/>
    <property type="evidence" value="ECO:0007669"/>
    <property type="project" value="TreeGrafter"/>
</dbReference>
<dbReference type="Pfam" id="PF07896">
    <property type="entry name" value="DUF1674"/>
    <property type="match status" value="1"/>
</dbReference>
<dbReference type="EMBL" id="VEPZ02000363">
    <property type="protein sequence ID" value="KAE8726453.1"/>
    <property type="molecule type" value="Genomic_DNA"/>
</dbReference>
<proteinExistence type="inferred from homology"/>
<dbReference type="EMBL" id="VEPZ02000272">
    <property type="protein sequence ID" value="KAE8728242.1"/>
    <property type="molecule type" value="Genomic_DNA"/>
</dbReference>
<accession>A0A6A3CKZ1</accession>
<reference evidence="5 6" key="1">
    <citation type="submission" date="2019-09" db="EMBL/GenBank/DDBJ databases">
        <title>Draft genome information of white flower Hibiscus syriacus.</title>
        <authorList>
            <person name="Kim Y.-M."/>
        </authorList>
    </citation>
    <scope>NUCLEOTIDE SEQUENCE [LARGE SCALE GENOMIC DNA]</scope>
    <source>
        <strain evidence="6">cv. Baekdansim</strain>
        <strain evidence="5">YM2019G1</strain>
        <tissue evidence="5">Leaf</tissue>
    </source>
</reference>
<dbReference type="InterPro" id="IPR012875">
    <property type="entry name" value="SDHF4"/>
</dbReference>
<dbReference type="GO" id="GO:0005739">
    <property type="term" value="C:mitochondrion"/>
    <property type="evidence" value="ECO:0007669"/>
    <property type="project" value="TreeGrafter"/>
</dbReference>
<evidence type="ECO:0000313" key="5">
    <source>
        <dbReference type="EMBL" id="KAE8728242.1"/>
    </source>
</evidence>
<evidence type="ECO:0000313" key="6">
    <source>
        <dbReference type="Proteomes" id="UP000436088"/>
    </source>
</evidence>
<organism evidence="5 6">
    <name type="scientific">Hibiscus syriacus</name>
    <name type="common">Rose of Sharon</name>
    <dbReference type="NCBI Taxonomy" id="106335"/>
    <lineage>
        <taxon>Eukaryota</taxon>
        <taxon>Viridiplantae</taxon>
        <taxon>Streptophyta</taxon>
        <taxon>Embryophyta</taxon>
        <taxon>Tracheophyta</taxon>
        <taxon>Spermatophyta</taxon>
        <taxon>Magnoliopsida</taxon>
        <taxon>eudicotyledons</taxon>
        <taxon>Gunneridae</taxon>
        <taxon>Pentapetalae</taxon>
        <taxon>rosids</taxon>
        <taxon>malvids</taxon>
        <taxon>Malvales</taxon>
        <taxon>Malvaceae</taxon>
        <taxon>Malvoideae</taxon>
        <taxon>Hibiscus</taxon>
    </lineage>
</organism>
<name>A0A6A3CKZ1_HIBSY</name>
<gene>
    <name evidence="5" type="ORF">F3Y22_tig00004663pilonHSYRG00010</name>
    <name evidence="4" type="ORF">F3Y22_tig00006858pilonHSYRG00012</name>
</gene>
<feature type="compositionally biased region" description="Basic and acidic residues" evidence="3">
    <location>
        <begin position="104"/>
        <end position="117"/>
    </location>
</feature>
<feature type="region of interest" description="Disordered" evidence="3">
    <location>
        <begin position="45"/>
        <end position="117"/>
    </location>
</feature>
<dbReference type="PANTHER" id="PTHR28524:SF3">
    <property type="entry name" value="SUCCINATE DEHYDROGENASE ASSEMBLY FACTOR 4, MITOCHONDRIAL"/>
    <property type="match status" value="1"/>
</dbReference>
<dbReference type="AlphaFoldDB" id="A0A6A3CKZ1"/>
<protein>
    <recommendedName>
        <fullName evidence="2">Succinate dehydrogenase assembly factor 4, mitochondrial</fullName>
    </recommendedName>
</protein>
<evidence type="ECO:0000313" key="4">
    <source>
        <dbReference type="EMBL" id="KAE8726453.1"/>
    </source>
</evidence>
<evidence type="ECO:0000256" key="3">
    <source>
        <dbReference type="SAM" id="MobiDB-lite"/>
    </source>
</evidence>
<dbReference type="Proteomes" id="UP000436088">
    <property type="component" value="Unassembled WGS sequence"/>
</dbReference>
<comment type="similarity">
    <text evidence="1">Belongs to the SDHAF4 family.</text>
</comment>
<dbReference type="PANTHER" id="PTHR28524">
    <property type="entry name" value="SUCCINATE DEHYDROGENASE ASSEMBLY FACTOR 4, MITOCHONDRIAL"/>
    <property type="match status" value="1"/>
</dbReference>
<keyword evidence="6" id="KW-1185">Reference proteome</keyword>
<sequence>MAKASLSRLFSSLSKHSISKPSFTGFRSDSVTRFASNSATHFVCSSAQQSQLNHGGKVDEEDGKAVRGNLESKNKEESEGVDEEDHVNKETGEVGGPKGPEPTRYGDWERNGRCYDF</sequence>